<evidence type="ECO:0008006" key="3">
    <source>
        <dbReference type="Google" id="ProtNLM"/>
    </source>
</evidence>
<dbReference type="RefSeq" id="XP_041288881.1">
    <property type="nucleotide sequence ID" value="XM_041438432.1"/>
</dbReference>
<evidence type="ECO:0000313" key="2">
    <source>
        <dbReference type="Proteomes" id="UP000823399"/>
    </source>
</evidence>
<accession>A0A9P7JQD6</accession>
<evidence type="ECO:0000313" key="1">
    <source>
        <dbReference type="EMBL" id="KAG2098413.1"/>
    </source>
</evidence>
<dbReference type="EMBL" id="JABBWM010000061">
    <property type="protein sequence ID" value="KAG2098413.1"/>
    <property type="molecule type" value="Genomic_DNA"/>
</dbReference>
<dbReference type="Proteomes" id="UP000823399">
    <property type="component" value="Unassembled WGS sequence"/>
</dbReference>
<gene>
    <name evidence="1" type="ORF">F5147DRAFT_713869</name>
</gene>
<organism evidence="1 2">
    <name type="scientific">Suillus discolor</name>
    <dbReference type="NCBI Taxonomy" id="1912936"/>
    <lineage>
        <taxon>Eukaryota</taxon>
        <taxon>Fungi</taxon>
        <taxon>Dikarya</taxon>
        <taxon>Basidiomycota</taxon>
        <taxon>Agaricomycotina</taxon>
        <taxon>Agaricomycetes</taxon>
        <taxon>Agaricomycetidae</taxon>
        <taxon>Boletales</taxon>
        <taxon>Suillineae</taxon>
        <taxon>Suillaceae</taxon>
        <taxon>Suillus</taxon>
    </lineage>
</organism>
<comment type="caution">
    <text evidence="1">The sequence shown here is derived from an EMBL/GenBank/DDBJ whole genome shotgun (WGS) entry which is preliminary data.</text>
</comment>
<sequence>MEPPTPISFRFNDLPTELALIIFKHAAQPPFAQYAPFTRDPYSSALSICQVSKIVRRAALPELLHTVLLSTPPDLLAFVRALRMQKTYIDQRHDLAFDYASCVHRMSIGHFRGPLQSTPHSYFPLPMSELEGELDISLLAPVILGASSLAISYNHLNLLSKSLKHACNSDVDLNVDHKNSLLPWSMRSLTLLGRFSHPWWPFVGSVHGYAFLTSIQHLTLLFSTSFRKCPPFQCNCVSELEFEDSMSYMHPLCIARAPFKGLQTLSLAIPHINLPLVAQCVPKDIWVKLVTFPASVLPEPCTPEEIERFIKTGAKFIPYIPFQIPSRSRLFLSRWLRHF</sequence>
<protein>
    <recommendedName>
        <fullName evidence="3">F-box domain-containing protein</fullName>
    </recommendedName>
</protein>
<dbReference type="OrthoDB" id="2606310at2759"/>
<keyword evidence="2" id="KW-1185">Reference proteome</keyword>
<dbReference type="AlphaFoldDB" id="A0A9P7JQD6"/>
<name>A0A9P7JQD6_9AGAM</name>
<proteinExistence type="predicted"/>
<dbReference type="GeneID" id="64700691"/>
<reference evidence="1" key="1">
    <citation type="journal article" date="2020" name="New Phytol.">
        <title>Comparative genomics reveals dynamic genome evolution in host specialist ectomycorrhizal fungi.</title>
        <authorList>
            <person name="Lofgren L.A."/>
            <person name="Nguyen N.H."/>
            <person name="Vilgalys R."/>
            <person name="Ruytinx J."/>
            <person name="Liao H.L."/>
            <person name="Branco S."/>
            <person name="Kuo A."/>
            <person name="LaButti K."/>
            <person name="Lipzen A."/>
            <person name="Andreopoulos W."/>
            <person name="Pangilinan J."/>
            <person name="Riley R."/>
            <person name="Hundley H."/>
            <person name="Na H."/>
            <person name="Barry K."/>
            <person name="Grigoriev I.V."/>
            <person name="Stajich J.E."/>
            <person name="Kennedy P.G."/>
        </authorList>
    </citation>
    <scope>NUCLEOTIDE SEQUENCE</scope>
    <source>
        <strain evidence="1">FC423</strain>
    </source>
</reference>